<name>A0A432ML71_9BACT</name>
<dbReference type="PANTHER" id="PTHR42860">
    <property type="entry name" value="VITAMIN B12-BINDING PROTEIN"/>
    <property type="match status" value="1"/>
</dbReference>
<evidence type="ECO:0000313" key="2">
    <source>
        <dbReference type="EMBL" id="RUL87885.1"/>
    </source>
</evidence>
<gene>
    <name evidence="2" type="ORF">TsocGM_10150</name>
</gene>
<feature type="domain" description="Fe/B12 periplasmic-binding" evidence="1">
    <location>
        <begin position="33"/>
        <end position="316"/>
    </location>
</feature>
<accession>A0A432ML71</accession>
<reference evidence="2 3" key="1">
    <citation type="submission" date="2018-12" db="EMBL/GenBank/DDBJ databases">
        <authorList>
            <person name="Toschakov S.V."/>
        </authorList>
    </citation>
    <scope>NUCLEOTIDE SEQUENCE [LARGE SCALE GENOMIC DNA]</scope>
    <source>
        <strain evidence="2 3">GM2012</strain>
    </source>
</reference>
<proteinExistence type="predicted"/>
<dbReference type="CDD" id="cd01144">
    <property type="entry name" value="BtuF"/>
    <property type="match status" value="1"/>
</dbReference>
<dbReference type="Gene3D" id="3.40.50.1980">
    <property type="entry name" value="Nitrogenase molybdenum iron protein domain"/>
    <property type="match status" value="2"/>
</dbReference>
<keyword evidence="3" id="KW-1185">Reference proteome</keyword>
<dbReference type="AlphaFoldDB" id="A0A432ML71"/>
<reference evidence="2 3" key="2">
    <citation type="submission" date="2019-01" db="EMBL/GenBank/DDBJ databases">
        <title>Tautonia sociabilis, a novel thermotolerant planctomycete of Isosphaeraceae family, isolated from a 4000 m deep subterranean habitat.</title>
        <authorList>
            <person name="Kovaleva O.L."/>
            <person name="Elcheninov A.G."/>
            <person name="Van Heerden E."/>
            <person name="Toshchakov S.V."/>
            <person name="Novikov A."/>
            <person name="Bonch-Osmolovskaya E.A."/>
            <person name="Kublanov I.V."/>
        </authorList>
    </citation>
    <scope>NUCLEOTIDE SEQUENCE [LARGE SCALE GENOMIC DNA]</scope>
    <source>
        <strain evidence="2 3">GM2012</strain>
    </source>
</reference>
<evidence type="ECO:0000313" key="3">
    <source>
        <dbReference type="Proteomes" id="UP000280296"/>
    </source>
</evidence>
<protein>
    <submittedName>
        <fullName evidence="2">Cobalamin-binding protein</fullName>
    </submittedName>
</protein>
<dbReference type="Pfam" id="PF01497">
    <property type="entry name" value="Peripla_BP_2"/>
    <property type="match status" value="1"/>
</dbReference>
<evidence type="ECO:0000259" key="1">
    <source>
        <dbReference type="PROSITE" id="PS50983"/>
    </source>
</evidence>
<dbReference type="PROSITE" id="PS50983">
    <property type="entry name" value="FE_B12_PBP"/>
    <property type="match status" value="1"/>
</dbReference>
<dbReference type="InterPro" id="IPR051030">
    <property type="entry name" value="Vitamin_B12-ABC_binding"/>
</dbReference>
<dbReference type="OrthoDB" id="9787772at2"/>
<sequence>MSDARGRGLSDDGIPQTRSILLFRRALWSPRMRVVSLLPSLTELVCALGRGSWLVGVTHECDFPPEAALLPRLTSSRIPSGGTSAQIDAMVAQQGGSLYELDREALAAARPDLILTQTQCDVCAVNEAKVRDVAASLPGRPRVESVNPTGLLGVFEVFERVGRLLGAEAEAEALLRRFEATAREIARRREGRPMPRVVLLEWTDPPFSSGHWNPELVGLAGGREMLARPGEASRRISWHDVAAARPEVLLLAPCGFDLDRARSEVDAIRRIPFWDELPAVRSGMVTLADGSSFFARPGPRLDESLRIAAAAIDPEQCGDLAPPSGWERLHLVV</sequence>
<dbReference type="Proteomes" id="UP000280296">
    <property type="component" value="Unassembled WGS sequence"/>
</dbReference>
<dbReference type="InterPro" id="IPR002491">
    <property type="entry name" value="ABC_transptr_periplasmic_BD"/>
</dbReference>
<dbReference type="EMBL" id="RYZH01000016">
    <property type="protein sequence ID" value="RUL87885.1"/>
    <property type="molecule type" value="Genomic_DNA"/>
</dbReference>
<dbReference type="PANTHER" id="PTHR42860:SF1">
    <property type="entry name" value="VITAMIN B12-BINDING PROTEIN"/>
    <property type="match status" value="1"/>
</dbReference>
<organism evidence="2 3">
    <name type="scientific">Tautonia sociabilis</name>
    <dbReference type="NCBI Taxonomy" id="2080755"/>
    <lineage>
        <taxon>Bacteria</taxon>
        <taxon>Pseudomonadati</taxon>
        <taxon>Planctomycetota</taxon>
        <taxon>Planctomycetia</taxon>
        <taxon>Isosphaerales</taxon>
        <taxon>Isosphaeraceae</taxon>
        <taxon>Tautonia</taxon>
    </lineage>
</organism>
<dbReference type="SUPFAM" id="SSF53807">
    <property type="entry name" value="Helical backbone' metal receptor"/>
    <property type="match status" value="1"/>
</dbReference>
<comment type="caution">
    <text evidence="2">The sequence shown here is derived from an EMBL/GenBank/DDBJ whole genome shotgun (WGS) entry which is preliminary data.</text>
</comment>